<keyword evidence="8" id="KW-0282">Flagellum</keyword>
<name>A0A9J7AYH6_9PROT</name>
<dbReference type="PROSITE" id="PS00588">
    <property type="entry name" value="FLAGELLA_BB_ROD"/>
    <property type="match status" value="1"/>
</dbReference>
<comment type="subunit">
    <text evidence="4">The basal body constitutes a major portion of the flagellar organelle and consists of five rings (E,L,P,S, and M) mounted on a central rod. The rod consists of about 26 subunits of FlgG in the distal portion, and FlgB, FlgC and FlgF are thought to build up the proximal portion of the rod with about 6 subunits each.</text>
</comment>
<dbReference type="GO" id="GO:0030694">
    <property type="term" value="C:bacterial-type flagellum basal body, rod"/>
    <property type="evidence" value="ECO:0007669"/>
    <property type="project" value="UniProtKB-UniRule"/>
</dbReference>
<dbReference type="RefSeq" id="WP_257769659.1">
    <property type="nucleotide sequence ID" value="NZ_CP102480.1"/>
</dbReference>
<comment type="subcellular location">
    <subcellularLocation>
        <location evidence="1 4">Bacterial flagellum basal body</location>
    </subcellularLocation>
</comment>
<accession>A0A9J7AYH6</accession>
<feature type="domain" description="Flagellar basal-body/hook protein C-terminal" evidence="6">
    <location>
        <begin position="190"/>
        <end position="231"/>
    </location>
</feature>
<dbReference type="AlphaFoldDB" id="A0A9J7AYH6"/>
<dbReference type="Pfam" id="PF22692">
    <property type="entry name" value="LlgE_F_G_D1"/>
    <property type="match status" value="1"/>
</dbReference>
<dbReference type="PANTHER" id="PTHR30435">
    <property type="entry name" value="FLAGELLAR PROTEIN"/>
    <property type="match status" value="1"/>
</dbReference>
<keyword evidence="8" id="KW-0966">Cell projection</keyword>
<organism evidence="8 9">
    <name type="scientific">Nisaea acidiphila</name>
    <dbReference type="NCBI Taxonomy" id="1862145"/>
    <lineage>
        <taxon>Bacteria</taxon>
        <taxon>Pseudomonadati</taxon>
        <taxon>Pseudomonadota</taxon>
        <taxon>Alphaproteobacteria</taxon>
        <taxon>Rhodospirillales</taxon>
        <taxon>Thalassobaculaceae</taxon>
        <taxon>Nisaea</taxon>
    </lineage>
</organism>
<evidence type="ECO:0000256" key="2">
    <source>
        <dbReference type="ARBA" id="ARBA00009677"/>
    </source>
</evidence>
<dbReference type="InterPro" id="IPR012836">
    <property type="entry name" value="FlgF"/>
</dbReference>
<comment type="similarity">
    <text evidence="2 4">Belongs to the flagella basal body rod proteins family.</text>
</comment>
<dbReference type="SUPFAM" id="SSF117143">
    <property type="entry name" value="Flagellar hook protein flgE"/>
    <property type="match status" value="1"/>
</dbReference>
<dbReference type="KEGG" id="naci:NUH88_02070"/>
<keyword evidence="8" id="KW-0969">Cilium</keyword>
<evidence type="ECO:0000256" key="3">
    <source>
        <dbReference type="ARBA" id="ARBA00023143"/>
    </source>
</evidence>
<dbReference type="Pfam" id="PF06429">
    <property type="entry name" value="Flg_bbr_C"/>
    <property type="match status" value="1"/>
</dbReference>
<protein>
    <recommendedName>
        <fullName evidence="4">Flagellar basal-body rod protein FlgF</fullName>
    </recommendedName>
</protein>
<dbReference type="InterPro" id="IPR053967">
    <property type="entry name" value="LlgE_F_G-like_D1"/>
</dbReference>
<evidence type="ECO:0000313" key="8">
    <source>
        <dbReference type="EMBL" id="UUX50485.1"/>
    </source>
</evidence>
<dbReference type="InterPro" id="IPR020013">
    <property type="entry name" value="Flagellar_FlgE/F/G"/>
</dbReference>
<dbReference type="NCBIfam" id="TIGR02490">
    <property type="entry name" value="flgF"/>
    <property type="match status" value="1"/>
</dbReference>
<proteinExistence type="inferred from homology"/>
<dbReference type="InterPro" id="IPR010930">
    <property type="entry name" value="Flg_bb/hook_C_dom"/>
</dbReference>
<evidence type="ECO:0000313" key="9">
    <source>
        <dbReference type="Proteomes" id="UP001060336"/>
    </source>
</evidence>
<evidence type="ECO:0000259" key="7">
    <source>
        <dbReference type="Pfam" id="PF22692"/>
    </source>
</evidence>
<evidence type="ECO:0000259" key="6">
    <source>
        <dbReference type="Pfam" id="PF06429"/>
    </source>
</evidence>
<dbReference type="InterPro" id="IPR001444">
    <property type="entry name" value="Flag_bb_rod_N"/>
</dbReference>
<reference evidence="8" key="1">
    <citation type="submission" date="2022-08" db="EMBL/GenBank/DDBJ databases">
        <title>Nisaea acidiphila sp. nov., isolated from a marine algal debris and emended description of the genus Nisaea Urios et al. 2008.</title>
        <authorList>
            <person name="Kwon K."/>
        </authorList>
    </citation>
    <scope>NUCLEOTIDE SEQUENCE</scope>
    <source>
        <strain evidence="8">MEBiC11861</strain>
    </source>
</reference>
<feature type="domain" description="Flagellar basal body rod protein N-terminal" evidence="5">
    <location>
        <begin position="5"/>
        <end position="35"/>
    </location>
</feature>
<gene>
    <name evidence="8" type="primary">flgF</name>
    <name evidence="8" type="ORF">NUH88_02070</name>
</gene>
<evidence type="ECO:0000256" key="4">
    <source>
        <dbReference type="RuleBase" id="RU362116"/>
    </source>
</evidence>
<dbReference type="PANTHER" id="PTHR30435:SF19">
    <property type="entry name" value="FLAGELLAR BASAL-BODY ROD PROTEIN FLGG"/>
    <property type="match status" value="1"/>
</dbReference>
<keyword evidence="3 4" id="KW-0975">Bacterial flagellum</keyword>
<dbReference type="GO" id="GO:0071978">
    <property type="term" value="P:bacterial-type flagellum-dependent swarming motility"/>
    <property type="evidence" value="ECO:0007669"/>
    <property type="project" value="TreeGrafter"/>
</dbReference>
<dbReference type="InterPro" id="IPR037925">
    <property type="entry name" value="FlgE/F/G-like"/>
</dbReference>
<feature type="domain" description="Flagellar hook protein FlgE/F/G-like D1" evidence="7">
    <location>
        <begin position="81"/>
        <end position="147"/>
    </location>
</feature>
<dbReference type="EMBL" id="CP102480">
    <property type="protein sequence ID" value="UUX50485.1"/>
    <property type="molecule type" value="Genomic_DNA"/>
</dbReference>
<dbReference type="InterPro" id="IPR019776">
    <property type="entry name" value="Flagellar_basal_body_rod_CS"/>
</dbReference>
<dbReference type="Proteomes" id="UP001060336">
    <property type="component" value="Chromosome"/>
</dbReference>
<sequence length="241" mass="26625">MENAIYIGLSRQSALRRELSLVANNIANSSTAAFKREIALYSPYETDTKMEEKLDFVIDHGTIVIHQPGTLEPTQNTFDVAIEGPGFFVVDNGNQQLFTRNGNFKLDPDNQLITGNGELVMDEGDNPIFIPQDGRKIEISPDGTISAGIEVLGILKLVEFDDLARMQKRGGSLFDTTEAPKPAQESELLQGHLETSNVSAISELTRMIDVQRSYEGVKNMLDKEAERLRTSVRKLGSPQAV</sequence>
<keyword evidence="9" id="KW-1185">Reference proteome</keyword>
<evidence type="ECO:0000256" key="1">
    <source>
        <dbReference type="ARBA" id="ARBA00004117"/>
    </source>
</evidence>
<dbReference type="NCBIfam" id="TIGR03506">
    <property type="entry name" value="FlgEFG_subfam"/>
    <property type="match status" value="1"/>
</dbReference>
<evidence type="ECO:0000259" key="5">
    <source>
        <dbReference type="Pfam" id="PF00460"/>
    </source>
</evidence>
<dbReference type="Pfam" id="PF00460">
    <property type="entry name" value="Flg_bb_rod"/>
    <property type="match status" value="1"/>
</dbReference>